<evidence type="ECO:0000256" key="1">
    <source>
        <dbReference type="ARBA" id="ARBA00004651"/>
    </source>
</evidence>
<accession>A0A3P3XJC9</accession>
<feature type="transmembrane region" description="Helical" evidence="6">
    <location>
        <begin position="87"/>
        <end position="106"/>
    </location>
</feature>
<evidence type="ECO:0000256" key="3">
    <source>
        <dbReference type="ARBA" id="ARBA00022692"/>
    </source>
</evidence>
<feature type="transmembrane region" description="Helical" evidence="6">
    <location>
        <begin position="112"/>
        <end position="133"/>
    </location>
</feature>
<feature type="transmembrane region" description="Helical" evidence="6">
    <location>
        <begin position="12"/>
        <end position="34"/>
    </location>
</feature>
<dbReference type="GO" id="GO:0005886">
    <property type="term" value="C:plasma membrane"/>
    <property type="evidence" value="ECO:0007669"/>
    <property type="project" value="UniProtKB-SubCell"/>
</dbReference>
<dbReference type="PANTHER" id="PTHR47089:SF1">
    <property type="entry name" value="GUANOSINE ABC TRANSPORTER PERMEASE PROTEIN NUPP"/>
    <property type="match status" value="1"/>
</dbReference>
<keyword evidence="5 6" id="KW-0472">Membrane</keyword>
<reference evidence="7" key="1">
    <citation type="submission" date="2017-02" db="EMBL/GenBank/DDBJ databases">
        <authorList>
            <person name="Regsiter A."/>
            <person name="William W."/>
        </authorList>
    </citation>
    <scope>NUCLEOTIDE SEQUENCE</scope>
    <source>
        <strain evidence="7">Bib</strain>
    </source>
</reference>
<feature type="transmembrane region" description="Helical" evidence="6">
    <location>
        <begin position="54"/>
        <end position="75"/>
    </location>
</feature>
<keyword evidence="3 6" id="KW-0812">Transmembrane</keyword>
<feature type="transmembrane region" description="Helical" evidence="6">
    <location>
        <begin position="241"/>
        <end position="260"/>
    </location>
</feature>
<sequence>MTRNRKYLEDVGFSLVAILLSFLLVAVIMLILGYNPIEAYKALFEGAFGSSYSLSLTLSKSVPLIFVGLAVGFALQGGLFNIGGEGQIYIGGFVAAITGLLLSHTIPAFITLPVAVLSGMAGGFLWGGTIGLIKAKLNINEVIVAIMMNYIAQLMTSYFVNGPFIAAKSMTPQTEILPLNLQLPKIIPNTQLTTSLYIALIMCVLYGFVMKRTVFGFEVKAMGNNLHSAATGGIYVARNTVLIMALSGALAAMAGIFEVFGTYGRFIDGFSSGIGFTGIAIAFIGQSTPIGIILASLLFGSLQAGAMQMSMMAGISANINNVIQGLVIVFIATPNIIRFAFGKRRS</sequence>
<evidence type="ECO:0008006" key="8">
    <source>
        <dbReference type="Google" id="ProtNLM"/>
    </source>
</evidence>
<dbReference type="CDD" id="cd06580">
    <property type="entry name" value="TM_PBP1_transp_TpRbsC_like"/>
    <property type="match status" value="1"/>
</dbReference>
<dbReference type="AlphaFoldDB" id="A0A3P3XJC9"/>
<evidence type="ECO:0000256" key="4">
    <source>
        <dbReference type="ARBA" id="ARBA00022989"/>
    </source>
</evidence>
<dbReference type="EMBL" id="FWDM01000022">
    <property type="protein sequence ID" value="SLM13611.1"/>
    <property type="molecule type" value="Genomic_DNA"/>
</dbReference>
<keyword evidence="4 6" id="KW-1133">Transmembrane helix</keyword>
<feature type="transmembrane region" description="Helical" evidence="6">
    <location>
        <begin position="142"/>
        <end position="166"/>
    </location>
</feature>
<dbReference type="InterPro" id="IPR001851">
    <property type="entry name" value="ABC_transp_permease"/>
</dbReference>
<evidence type="ECO:0000256" key="2">
    <source>
        <dbReference type="ARBA" id="ARBA00022475"/>
    </source>
</evidence>
<dbReference type="GO" id="GO:0022857">
    <property type="term" value="F:transmembrane transporter activity"/>
    <property type="evidence" value="ECO:0007669"/>
    <property type="project" value="InterPro"/>
</dbReference>
<dbReference type="PANTHER" id="PTHR47089">
    <property type="entry name" value="ABC TRANSPORTER, PERMEASE PROTEIN"/>
    <property type="match status" value="1"/>
</dbReference>
<name>A0A3P3XJC9_9SPIR</name>
<feature type="transmembrane region" description="Helical" evidence="6">
    <location>
        <begin position="186"/>
        <end position="209"/>
    </location>
</feature>
<evidence type="ECO:0000313" key="7">
    <source>
        <dbReference type="EMBL" id="SLM13611.1"/>
    </source>
</evidence>
<organism evidence="7">
    <name type="scientific">uncultured spirochete</name>
    <dbReference type="NCBI Taxonomy" id="156406"/>
    <lineage>
        <taxon>Bacteria</taxon>
        <taxon>Pseudomonadati</taxon>
        <taxon>Spirochaetota</taxon>
        <taxon>Spirochaetia</taxon>
        <taxon>Spirochaetales</taxon>
        <taxon>environmental samples</taxon>
    </lineage>
</organism>
<evidence type="ECO:0000256" key="5">
    <source>
        <dbReference type="ARBA" id="ARBA00023136"/>
    </source>
</evidence>
<feature type="transmembrane region" description="Helical" evidence="6">
    <location>
        <begin position="322"/>
        <end position="341"/>
    </location>
</feature>
<dbReference type="Pfam" id="PF02653">
    <property type="entry name" value="BPD_transp_2"/>
    <property type="match status" value="1"/>
</dbReference>
<proteinExistence type="predicted"/>
<protein>
    <recommendedName>
        <fullName evidence="8">ABC transporter permease</fullName>
    </recommendedName>
</protein>
<evidence type="ECO:0000256" key="6">
    <source>
        <dbReference type="SAM" id="Phobius"/>
    </source>
</evidence>
<keyword evidence="2" id="KW-1003">Cell membrane</keyword>
<comment type="subcellular location">
    <subcellularLocation>
        <location evidence="1">Cell membrane</location>
        <topology evidence="1">Multi-pass membrane protein</topology>
    </subcellularLocation>
</comment>
<gene>
    <name evidence="7" type="ORF">SPIROBIBN47_290137</name>
</gene>